<comment type="subcellular location">
    <subcellularLocation>
        <location evidence="1 8">Cell outer membrane</location>
        <topology evidence="1 8">Multi-pass membrane protein</topology>
    </subcellularLocation>
</comment>
<dbReference type="GO" id="GO:0009279">
    <property type="term" value="C:cell outer membrane"/>
    <property type="evidence" value="ECO:0007669"/>
    <property type="project" value="UniProtKB-SubCell"/>
</dbReference>
<evidence type="ECO:0000259" key="12">
    <source>
        <dbReference type="Pfam" id="PF07715"/>
    </source>
</evidence>
<keyword evidence="14" id="KW-1185">Reference proteome</keyword>
<evidence type="ECO:0000256" key="10">
    <source>
        <dbReference type="SAM" id="SignalP"/>
    </source>
</evidence>
<dbReference type="GO" id="GO:0044718">
    <property type="term" value="P:siderophore transmembrane transport"/>
    <property type="evidence" value="ECO:0007669"/>
    <property type="project" value="TreeGrafter"/>
</dbReference>
<comment type="caution">
    <text evidence="13">The sequence shown here is derived from an EMBL/GenBank/DDBJ whole genome shotgun (WGS) entry which is preliminary data.</text>
</comment>
<dbReference type="SUPFAM" id="SSF56935">
    <property type="entry name" value="Porins"/>
    <property type="match status" value="1"/>
</dbReference>
<dbReference type="InterPro" id="IPR000531">
    <property type="entry name" value="Beta-barrel_TonB"/>
</dbReference>
<feature type="domain" description="TonB-dependent receptor-like beta-barrel" evidence="11">
    <location>
        <begin position="207"/>
        <end position="640"/>
    </location>
</feature>
<feature type="chain" id="PRO_5017176024" evidence="10">
    <location>
        <begin position="27"/>
        <end position="680"/>
    </location>
</feature>
<organism evidence="13 14">
    <name type="scientific">Acinetobacter guerrae</name>
    <dbReference type="NCBI Taxonomy" id="1843371"/>
    <lineage>
        <taxon>Bacteria</taxon>
        <taxon>Pseudomonadati</taxon>
        <taxon>Pseudomonadota</taxon>
        <taxon>Gammaproteobacteria</taxon>
        <taxon>Moraxellales</taxon>
        <taxon>Moraxellaceae</taxon>
        <taxon>Acinetobacter</taxon>
    </lineage>
</organism>
<keyword evidence="6 8" id="KW-0472">Membrane</keyword>
<dbReference type="RefSeq" id="WP_120371162.1">
    <property type="nucleotide sequence ID" value="NZ_RAXU01000023.1"/>
</dbReference>
<evidence type="ECO:0000256" key="7">
    <source>
        <dbReference type="ARBA" id="ARBA00023237"/>
    </source>
</evidence>
<evidence type="ECO:0000256" key="9">
    <source>
        <dbReference type="RuleBase" id="RU003357"/>
    </source>
</evidence>
<sequence length="680" mass="75396">MTQTQFLLQPLSAAILIALTSSFAYAEDDIQTKKMAPIVVTAQDNRLSNGLIIEADPKQPIQPVPATDGADYLQSIMGFSAIKNGGTNGDVTFRGMFGSRIKILTDGTENLGACPARMDAPTSYINPESYDRITVIKGPQTVQYANTGSAATVIFDQEPENLTTNKPYRGQASVLMGSYGRLDHNVEAAIGDETKYARLNANRSVANDYQDGNGDKVHSNWERWNADLALGWKPTQDSWIELKGGKGDGEAAYAGRTMDGTQFQRESLGLHAEQKNLTDVIKKVEAQVDYSYNDHIMDNYKMRTPPMMPMAMEVTRRTLNARAAITTEWDNFSVISGVDSQQNKHAGNMYMRDANPIPPLDGDLRFESYGAFSEWTYRLNPNNKLVAGARFDHVKVDSAENDQERTDTNPSGFIRIESNLPEHGFKTYAGIGYVERSPDYWELYSTATDHGNGSTNMMGESSYLMVNNLNNLKTEKTAQLDIGFEQQHGAWNTWASAYAGLINDFILVRYNSSNSSQMYPLAANVDATIAGAEAGVGYKFNDHFQADLSAMYAWGENTTDNKPLPQIAPLEGRLNLRYVQEKYSLGLLWRAVAEQNRISLNDGNIVGYDMSKSKGFSTLAINATYQYSDALDFSVGIDNLLDKAYSEHLNKSGAALFGYAANEQFNNIGRNYWARISMKF</sequence>
<feature type="domain" description="TonB-dependent receptor plug" evidence="12">
    <location>
        <begin position="60"/>
        <end position="150"/>
    </location>
</feature>
<feature type="signal peptide" evidence="10">
    <location>
        <begin position="1"/>
        <end position="26"/>
    </location>
</feature>
<evidence type="ECO:0000256" key="3">
    <source>
        <dbReference type="ARBA" id="ARBA00022452"/>
    </source>
</evidence>
<evidence type="ECO:0000256" key="8">
    <source>
        <dbReference type="PROSITE-ProRule" id="PRU01360"/>
    </source>
</evidence>
<comment type="similarity">
    <text evidence="8 9">Belongs to the TonB-dependent receptor family.</text>
</comment>
<dbReference type="InterPro" id="IPR010100">
    <property type="entry name" value="TonB-dep_Cu_rcpt"/>
</dbReference>
<name>A0A3A8EK46_9GAMM</name>
<dbReference type="AlphaFoldDB" id="A0A3A8EK46"/>
<evidence type="ECO:0000313" key="14">
    <source>
        <dbReference type="Proteomes" id="UP000269001"/>
    </source>
</evidence>
<keyword evidence="4 8" id="KW-0812">Transmembrane</keyword>
<accession>A0A3A8EK46</accession>
<keyword evidence="3 8" id="KW-1134">Transmembrane beta strand</keyword>
<gene>
    <name evidence="13" type="ORF">D7V21_14470</name>
</gene>
<dbReference type="CDD" id="cd01347">
    <property type="entry name" value="ligand_gated_channel"/>
    <property type="match status" value="1"/>
</dbReference>
<evidence type="ECO:0000256" key="6">
    <source>
        <dbReference type="ARBA" id="ARBA00023136"/>
    </source>
</evidence>
<dbReference type="Gene3D" id="2.170.130.10">
    <property type="entry name" value="TonB-dependent receptor, plug domain"/>
    <property type="match status" value="1"/>
</dbReference>
<dbReference type="InterPro" id="IPR012910">
    <property type="entry name" value="Plug_dom"/>
</dbReference>
<reference evidence="13 14" key="1">
    <citation type="submission" date="2018-09" db="EMBL/GenBank/DDBJ databases">
        <title>The draft genome of Acinetobacter spp. strains.</title>
        <authorList>
            <person name="Qin J."/>
            <person name="Feng Y."/>
            <person name="Zong Z."/>
        </authorList>
    </citation>
    <scope>NUCLEOTIDE SEQUENCE [LARGE SCALE GENOMIC DNA]</scope>
    <source>
        <strain evidence="13 14">WCHAc060096</strain>
    </source>
</reference>
<dbReference type="InterPro" id="IPR039426">
    <property type="entry name" value="TonB-dep_rcpt-like"/>
</dbReference>
<dbReference type="PANTHER" id="PTHR30069:SF49">
    <property type="entry name" value="OUTER MEMBRANE PROTEIN C"/>
    <property type="match status" value="1"/>
</dbReference>
<dbReference type="Pfam" id="PF00593">
    <property type="entry name" value="TonB_dep_Rec_b-barrel"/>
    <property type="match status" value="1"/>
</dbReference>
<dbReference type="InterPro" id="IPR037066">
    <property type="entry name" value="Plug_dom_sf"/>
</dbReference>
<protein>
    <submittedName>
        <fullName evidence="13">TonB-dependent copper receptor</fullName>
    </submittedName>
</protein>
<evidence type="ECO:0000256" key="5">
    <source>
        <dbReference type="ARBA" id="ARBA00023077"/>
    </source>
</evidence>
<keyword evidence="5 9" id="KW-0798">TonB box</keyword>
<keyword evidence="7 8" id="KW-0998">Cell outer membrane</keyword>
<dbReference type="Gene3D" id="2.40.170.20">
    <property type="entry name" value="TonB-dependent receptor, beta-barrel domain"/>
    <property type="match status" value="1"/>
</dbReference>
<evidence type="ECO:0000256" key="4">
    <source>
        <dbReference type="ARBA" id="ARBA00022692"/>
    </source>
</evidence>
<dbReference type="Proteomes" id="UP000269001">
    <property type="component" value="Unassembled WGS sequence"/>
</dbReference>
<keyword evidence="13" id="KW-0675">Receptor</keyword>
<evidence type="ECO:0000313" key="13">
    <source>
        <dbReference type="EMBL" id="RKG31120.1"/>
    </source>
</evidence>
<keyword evidence="10" id="KW-0732">Signal</keyword>
<dbReference type="GO" id="GO:0015344">
    <property type="term" value="F:siderophore uptake transmembrane transporter activity"/>
    <property type="evidence" value="ECO:0007669"/>
    <property type="project" value="TreeGrafter"/>
</dbReference>
<evidence type="ECO:0000256" key="2">
    <source>
        <dbReference type="ARBA" id="ARBA00022448"/>
    </source>
</evidence>
<evidence type="ECO:0000256" key="1">
    <source>
        <dbReference type="ARBA" id="ARBA00004571"/>
    </source>
</evidence>
<dbReference type="Pfam" id="PF07715">
    <property type="entry name" value="Plug"/>
    <property type="match status" value="1"/>
</dbReference>
<dbReference type="EMBL" id="RAXU01000023">
    <property type="protein sequence ID" value="RKG31120.1"/>
    <property type="molecule type" value="Genomic_DNA"/>
</dbReference>
<evidence type="ECO:0000259" key="11">
    <source>
        <dbReference type="Pfam" id="PF00593"/>
    </source>
</evidence>
<dbReference type="PANTHER" id="PTHR30069">
    <property type="entry name" value="TONB-DEPENDENT OUTER MEMBRANE RECEPTOR"/>
    <property type="match status" value="1"/>
</dbReference>
<proteinExistence type="inferred from homology"/>
<dbReference type="PROSITE" id="PS52016">
    <property type="entry name" value="TONB_DEPENDENT_REC_3"/>
    <property type="match status" value="1"/>
</dbReference>
<dbReference type="InterPro" id="IPR036942">
    <property type="entry name" value="Beta-barrel_TonB_sf"/>
</dbReference>
<keyword evidence="2 8" id="KW-0813">Transport</keyword>
<dbReference type="NCBIfam" id="TIGR01778">
    <property type="entry name" value="TonB-copper"/>
    <property type="match status" value="1"/>
</dbReference>